<evidence type="ECO:0000313" key="2">
    <source>
        <dbReference type="EMBL" id="KYK59198.1"/>
    </source>
</evidence>
<name>A0A151GQ59_DRECN</name>
<proteinExistence type="predicted"/>
<dbReference type="EMBL" id="LAYC01000001">
    <property type="protein sequence ID" value="KYK59198.1"/>
    <property type="molecule type" value="Genomic_DNA"/>
</dbReference>
<dbReference type="InParanoid" id="A0A151GQ59"/>
<sequence length="388" mass="42604">MICPRACALLSATKATTIAKPTAPARRRRCISTTARDGTSDDAPSSRQTARARGSRETAADCEEARPLLDSLSEPNASLKAAFAPTSLRSPDAATARKRDSRVMLILHGLSPNLNASDFYRLAPNDLSDWRSVIKQGMPPLPTVQQQRNPSTLEPLGRYHVSFSTAQAAISYRDRLVRLHRLARHKLSAPNDLWESSIPAHLKSSAGADPAAELEAFTLVPASQPTVDVDRKRVSTRNAWAKGLADRVGGLGYGDKPPVVLLDVYPPTLSADDLSRFIREDGIERDCEWELSPPQHLASPGIHGRPEEGCGAGSGFGSVTKDVPSSSEYRDFDTMEKRRSRFVVACATEEEARRFHRHWNERELIIEGGDEDRRGVAKCIVHASIINW</sequence>
<feature type="compositionally biased region" description="Polar residues" evidence="1">
    <location>
        <begin position="31"/>
        <end position="49"/>
    </location>
</feature>
<keyword evidence="3" id="KW-1185">Reference proteome</keyword>
<protein>
    <submittedName>
        <fullName evidence="2">Uncharacterized protein</fullName>
    </submittedName>
</protein>
<accession>A0A151GQ59</accession>
<dbReference type="Proteomes" id="UP000076580">
    <property type="component" value="Chromosome 01"/>
</dbReference>
<dbReference type="AlphaFoldDB" id="A0A151GQ59"/>
<feature type="compositionally biased region" description="Basic and acidic residues" evidence="1">
    <location>
        <begin position="54"/>
        <end position="63"/>
    </location>
</feature>
<organism evidence="2 3">
    <name type="scientific">Drechmeria coniospora</name>
    <name type="common">Nematophagous fungus</name>
    <name type="synonym">Meria coniospora</name>
    <dbReference type="NCBI Taxonomy" id="98403"/>
    <lineage>
        <taxon>Eukaryota</taxon>
        <taxon>Fungi</taxon>
        <taxon>Dikarya</taxon>
        <taxon>Ascomycota</taxon>
        <taxon>Pezizomycotina</taxon>
        <taxon>Sordariomycetes</taxon>
        <taxon>Hypocreomycetidae</taxon>
        <taxon>Hypocreales</taxon>
        <taxon>Ophiocordycipitaceae</taxon>
        <taxon>Drechmeria</taxon>
    </lineage>
</organism>
<evidence type="ECO:0000313" key="3">
    <source>
        <dbReference type="Proteomes" id="UP000076580"/>
    </source>
</evidence>
<reference evidence="2 3" key="1">
    <citation type="journal article" date="2016" name="Sci. Rep.">
        <title>Insights into Adaptations to a Near-Obligate Nematode Endoparasitic Lifestyle from the Finished Genome of Drechmeria coniospora.</title>
        <authorList>
            <person name="Zhang L."/>
            <person name="Zhou Z."/>
            <person name="Guo Q."/>
            <person name="Fokkens L."/>
            <person name="Miskei M."/>
            <person name="Pocsi I."/>
            <person name="Zhang W."/>
            <person name="Chen M."/>
            <person name="Wang L."/>
            <person name="Sun Y."/>
            <person name="Donzelli B.G."/>
            <person name="Gibson D.M."/>
            <person name="Nelson D.R."/>
            <person name="Luo J.G."/>
            <person name="Rep M."/>
            <person name="Liu H."/>
            <person name="Yang S."/>
            <person name="Wang J."/>
            <person name="Krasnoff S.B."/>
            <person name="Xu Y."/>
            <person name="Molnar I."/>
            <person name="Lin M."/>
        </authorList>
    </citation>
    <scope>NUCLEOTIDE SEQUENCE [LARGE SCALE GENOMIC DNA]</scope>
    <source>
        <strain evidence="2 3">ARSEF 6962</strain>
    </source>
</reference>
<evidence type="ECO:0000256" key="1">
    <source>
        <dbReference type="SAM" id="MobiDB-lite"/>
    </source>
</evidence>
<dbReference type="GeneID" id="63712971"/>
<feature type="region of interest" description="Disordered" evidence="1">
    <location>
        <begin position="21"/>
        <end position="63"/>
    </location>
</feature>
<dbReference type="RefSeq" id="XP_040658550.1">
    <property type="nucleotide sequence ID" value="XM_040797667.1"/>
</dbReference>
<gene>
    <name evidence="2" type="ORF">DCS_00328</name>
</gene>
<comment type="caution">
    <text evidence="2">The sequence shown here is derived from an EMBL/GenBank/DDBJ whole genome shotgun (WGS) entry which is preliminary data.</text>
</comment>